<keyword evidence="15" id="KW-1185">Reference proteome</keyword>
<dbReference type="GO" id="GO:0006935">
    <property type="term" value="P:chemotaxis"/>
    <property type="evidence" value="ECO:0007669"/>
    <property type="project" value="InterPro"/>
</dbReference>
<evidence type="ECO:0000313" key="15">
    <source>
        <dbReference type="Proteomes" id="UP000051634"/>
    </source>
</evidence>
<dbReference type="Pfam" id="PF00672">
    <property type="entry name" value="HAMP"/>
    <property type="match status" value="1"/>
</dbReference>
<dbReference type="PROSITE" id="PS50111">
    <property type="entry name" value="CHEMOTAXIS_TRANSDUC_2"/>
    <property type="match status" value="1"/>
</dbReference>
<dbReference type="Pfam" id="PF00015">
    <property type="entry name" value="MCPsignal"/>
    <property type="match status" value="1"/>
</dbReference>
<feature type="domain" description="HAMP" evidence="11">
    <location>
        <begin position="354"/>
        <end position="408"/>
    </location>
</feature>
<feature type="region of interest" description="Disordered" evidence="8">
    <location>
        <begin position="163"/>
        <end position="192"/>
    </location>
</feature>
<dbReference type="FunFam" id="1.10.287.950:FF:000001">
    <property type="entry name" value="Methyl-accepting chemotaxis sensory transducer"/>
    <property type="match status" value="1"/>
</dbReference>
<evidence type="ECO:0000256" key="9">
    <source>
        <dbReference type="SAM" id="Phobius"/>
    </source>
</evidence>
<comment type="subcellular location">
    <subcellularLocation>
        <location evidence="1">Membrane</location>
        <topology evidence="1">Multi-pass membrane protein</topology>
    </subcellularLocation>
</comment>
<evidence type="ECO:0000259" key="10">
    <source>
        <dbReference type="PROSITE" id="PS50111"/>
    </source>
</evidence>
<dbReference type="STRING" id="54398.Ga0074115_1146"/>
<evidence type="ECO:0000256" key="3">
    <source>
        <dbReference type="ARBA" id="ARBA00022989"/>
    </source>
</evidence>
<dbReference type="PRINTS" id="PR00260">
    <property type="entry name" value="CHEMTRNSDUCR"/>
</dbReference>
<name>A0A0T5Z4R6_9GAMM</name>
<reference evidence="14 15" key="1">
    <citation type="submission" date="2015-11" db="EMBL/GenBank/DDBJ databases">
        <title>The genome of Candidatus Endoriftia persephone in Ridgeia piscesae and population structure of the North Eastern Pacific vestimentiferan symbionts.</title>
        <authorList>
            <person name="Perez M."/>
            <person name="Juniper K.S."/>
        </authorList>
    </citation>
    <scope>NUCLEOTIDE SEQUENCE [LARGE SCALE GENOMIC DNA]</scope>
    <source>
        <strain evidence="13">Ind10</strain>
        <strain evidence="12">Ind11</strain>
    </source>
</reference>
<gene>
    <name evidence="12" type="ORF">Ga0074115_1146</name>
    <name evidence="13" type="ORF">Ga0076813_12145</name>
</gene>
<dbReference type="EMBL" id="LMXI01000480">
    <property type="protein sequence ID" value="KRT57741.1"/>
    <property type="molecule type" value="Genomic_DNA"/>
</dbReference>
<proteinExistence type="inferred from homology"/>
<dbReference type="InterPro" id="IPR003660">
    <property type="entry name" value="HAMP_dom"/>
</dbReference>
<evidence type="ECO:0000256" key="8">
    <source>
        <dbReference type="SAM" id="MobiDB-lite"/>
    </source>
</evidence>
<dbReference type="GO" id="GO:0016020">
    <property type="term" value="C:membrane"/>
    <property type="evidence" value="ECO:0007669"/>
    <property type="project" value="UniProtKB-SubCell"/>
</dbReference>
<feature type="transmembrane region" description="Helical" evidence="9">
    <location>
        <begin position="12"/>
        <end position="32"/>
    </location>
</feature>
<evidence type="ECO:0000256" key="7">
    <source>
        <dbReference type="PROSITE-ProRule" id="PRU00284"/>
    </source>
</evidence>
<feature type="transmembrane region" description="Helical" evidence="9">
    <location>
        <begin position="334"/>
        <end position="357"/>
    </location>
</feature>
<evidence type="ECO:0000256" key="5">
    <source>
        <dbReference type="ARBA" id="ARBA00023224"/>
    </source>
</evidence>
<evidence type="ECO:0000313" key="14">
    <source>
        <dbReference type="Proteomes" id="UP000051276"/>
    </source>
</evidence>
<evidence type="ECO:0000256" key="2">
    <source>
        <dbReference type="ARBA" id="ARBA00022692"/>
    </source>
</evidence>
<organism evidence="13 14">
    <name type="scientific">endosymbiont of Ridgeia piscesae</name>
    <dbReference type="NCBI Taxonomy" id="54398"/>
    <lineage>
        <taxon>Bacteria</taxon>
        <taxon>Pseudomonadati</taxon>
        <taxon>Pseudomonadota</taxon>
        <taxon>Gammaproteobacteria</taxon>
        <taxon>sulfur-oxidizing symbionts</taxon>
    </lineage>
</organism>
<dbReference type="GO" id="GO:0007165">
    <property type="term" value="P:signal transduction"/>
    <property type="evidence" value="ECO:0007669"/>
    <property type="project" value="UniProtKB-KW"/>
</dbReference>
<keyword evidence="5 7" id="KW-0807">Transducer</keyword>
<dbReference type="SUPFAM" id="SSF58104">
    <property type="entry name" value="Methyl-accepting chemotaxis protein (MCP) signaling domain"/>
    <property type="match status" value="1"/>
</dbReference>
<dbReference type="GO" id="GO:0004888">
    <property type="term" value="F:transmembrane signaling receptor activity"/>
    <property type="evidence" value="ECO:0007669"/>
    <property type="project" value="InterPro"/>
</dbReference>
<evidence type="ECO:0000256" key="1">
    <source>
        <dbReference type="ARBA" id="ARBA00004141"/>
    </source>
</evidence>
<dbReference type="EMBL" id="LDXT01000083">
    <property type="protein sequence ID" value="KRT55111.1"/>
    <property type="molecule type" value="Genomic_DNA"/>
</dbReference>
<protein>
    <submittedName>
        <fullName evidence="13">Methyl-accepting chemotaxis protein</fullName>
    </submittedName>
</protein>
<dbReference type="CDD" id="cd11386">
    <property type="entry name" value="MCP_signal"/>
    <property type="match status" value="1"/>
</dbReference>
<dbReference type="AlphaFoldDB" id="A0A0T5Z4R6"/>
<feature type="compositionally biased region" description="Acidic residues" evidence="8">
    <location>
        <begin position="172"/>
        <end position="188"/>
    </location>
</feature>
<evidence type="ECO:0000313" key="12">
    <source>
        <dbReference type="EMBL" id="KRT55111.1"/>
    </source>
</evidence>
<sequence length="685" mass="73449">MRQVGIGAKIGGGFLVAGLILAASGLVGYWVISNLSSALAEITGPVWSSMESANGAIRGVQKQLIAVDQILAGRDSAQRTEMAEAERLTLEAIVRLKTSGRIAPQQLQALDGEIEVFVQAREELIRIHNAFQSAEAALSANAAAFQRLLVDVERLASQQMLERDLNSRGEEELGEFEEGDDGAPDEGEGDPRAVVSAAGEARLAVLSQLDLYRRFKQNSPPQDLDRQLGVIGEDLLYALEQISEDQLFSQPIRSGENVGKSHSQLLMAQLQEHRELLSASIERYAVRRQAHRDYTQVAEHLMQTVEQMTADNRAQVEVETGELQRLVATGANSIIIAILLGLLVAVLAFMLTLRAIVRPIREVRDQLGSLSQGGGGLNVTLSVKGSDETAQLAQGFNAFTSKLRDMIAGVQESVNRLVSTTDDISRIADKAGEAVRYQQQEVASVTNAVAELTGSLQEVTANTFQAAERAGLADKETSQGRALVQQTLLLIQVVATEVEQATRVVNELGEKSESIGGVLDVIRGISEQTNLLALNAAIEAARAGEQGRGFAVVADEVRGLAARTNDSISEIQVMIDQLQQGTSQAIKVMTQARSQTQACVEPANQADTRLDQIAGMVRSITELNRGIANAAEAQHLTVVGVEKNLAGINEVAANTSSSAVELTTSTQVLSQLADELQALVGEFRV</sequence>
<dbReference type="OrthoDB" id="8724845at2"/>
<dbReference type="InterPro" id="IPR004090">
    <property type="entry name" value="Chemotax_Me-accpt_rcpt"/>
</dbReference>
<evidence type="ECO:0000256" key="6">
    <source>
        <dbReference type="ARBA" id="ARBA00029447"/>
    </source>
</evidence>
<keyword evidence="3 9" id="KW-1133">Transmembrane helix</keyword>
<evidence type="ECO:0000313" key="13">
    <source>
        <dbReference type="EMBL" id="KRT57741.1"/>
    </source>
</evidence>
<feature type="domain" description="Methyl-accepting transducer" evidence="10">
    <location>
        <begin position="413"/>
        <end position="649"/>
    </location>
</feature>
<dbReference type="Proteomes" id="UP000051634">
    <property type="component" value="Unassembled WGS sequence"/>
</dbReference>
<dbReference type="InterPro" id="IPR004089">
    <property type="entry name" value="MCPsignal_dom"/>
</dbReference>
<dbReference type="SMART" id="SM00304">
    <property type="entry name" value="HAMP"/>
    <property type="match status" value="1"/>
</dbReference>
<dbReference type="PANTHER" id="PTHR32089">
    <property type="entry name" value="METHYL-ACCEPTING CHEMOTAXIS PROTEIN MCPB"/>
    <property type="match status" value="1"/>
</dbReference>
<accession>A0A0T5Z4R6</accession>
<evidence type="ECO:0000256" key="4">
    <source>
        <dbReference type="ARBA" id="ARBA00023136"/>
    </source>
</evidence>
<dbReference type="PANTHER" id="PTHR32089:SF119">
    <property type="entry name" value="METHYL-ACCEPTING CHEMOTAXIS PROTEIN CTPL"/>
    <property type="match status" value="1"/>
</dbReference>
<dbReference type="RefSeq" id="WP_057957039.1">
    <property type="nucleotide sequence ID" value="NZ_KQ556987.1"/>
</dbReference>
<dbReference type="Gene3D" id="1.10.287.950">
    <property type="entry name" value="Methyl-accepting chemotaxis protein"/>
    <property type="match status" value="1"/>
</dbReference>
<dbReference type="Proteomes" id="UP000051276">
    <property type="component" value="Unassembled WGS sequence"/>
</dbReference>
<keyword evidence="4 9" id="KW-0472">Membrane</keyword>
<comment type="similarity">
    <text evidence="6">Belongs to the methyl-accepting chemotaxis (MCP) protein family.</text>
</comment>
<comment type="caution">
    <text evidence="13">The sequence shown here is derived from an EMBL/GenBank/DDBJ whole genome shotgun (WGS) entry which is preliminary data.</text>
</comment>
<dbReference type="PROSITE" id="PS50885">
    <property type="entry name" value="HAMP"/>
    <property type="match status" value="1"/>
</dbReference>
<keyword evidence="2 9" id="KW-0812">Transmembrane</keyword>
<dbReference type="SMART" id="SM00283">
    <property type="entry name" value="MA"/>
    <property type="match status" value="1"/>
</dbReference>
<evidence type="ECO:0000259" key="11">
    <source>
        <dbReference type="PROSITE" id="PS50885"/>
    </source>
</evidence>